<keyword evidence="2" id="KW-0732">Signal</keyword>
<reference evidence="3" key="2">
    <citation type="journal article" date="2024" name="Plant">
        <title>Genomic evolution and insights into agronomic trait innovations of Sesamum species.</title>
        <authorList>
            <person name="Miao H."/>
            <person name="Wang L."/>
            <person name="Qu L."/>
            <person name="Liu H."/>
            <person name="Sun Y."/>
            <person name="Le M."/>
            <person name="Wang Q."/>
            <person name="Wei S."/>
            <person name="Zheng Y."/>
            <person name="Lin W."/>
            <person name="Duan Y."/>
            <person name="Cao H."/>
            <person name="Xiong S."/>
            <person name="Wang X."/>
            <person name="Wei L."/>
            <person name="Li C."/>
            <person name="Ma Q."/>
            <person name="Ju M."/>
            <person name="Zhao R."/>
            <person name="Li G."/>
            <person name="Mu C."/>
            <person name="Tian Q."/>
            <person name="Mei H."/>
            <person name="Zhang T."/>
            <person name="Gao T."/>
            <person name="Zhang H."/>
        </authorList>
    </citation>
    <scope>NUCLEOTIDE SEQUENCE</scope>
    <source>
        <strain evidence="3">3651</strain>
    </source>
</reference>
<comment type="caution">
    <text evidence="3">The sequence shown here is derived from an EMBL/GenBank/DDBJ whole genome shotgun (WGS) entry which is preliminary data.</text>
</comment>
<evidence type="ECO:0000313" key="3">
    <source>
        <dbReference type="EMBL" id="KAK4427790.1"/>
    </source>
</evidence>
<accession>A0AAE2CMP2</accession>
<evidence type="ECO:0000313" key="4">
    <source>
        <dbReference type="Proteomes" id="UP001293254"/>
    </source>
</evidence>
<evidence type="ECO:0000256" key="1">
    <source>
        <dbReference type="SAM" id="MobiDB-lite"/>
    </source>
</evidence>
<keyword evidence="4" id="KW-1185">Reference proteome</keyword>
<feature type="region of interest" description="Disordered" evidence="1">
    <location>
        <begin position="74"/>
        <end position="123"/>
    </location>
</feature>
<evidence type="ECO:0000256" key="2">
    <source>
        <dbReference type="SAM" id="SignalP"/>
    </source>
</evidence>
<dbReference type="AlphaFoldDB" id="A0AAE2CMP2"/>
<sequence>MSDLYKTHPTMSNFLVLMMLLIGEMVFLLSPCLADSQNTDENHSGIGLATSLRPTRSPPPRVCRAKPWLTGCVPWRKKKRPPPPPGRGRDVIGKPAHPPRRLARPWERPFRRLRPAQPPAIKF</sequence>
<protein>
    <submittedName>
        <fullName evidence="3">Uncharacterized protein</fullName>
    </submittedName>
</protein>
<gene>
    <name evidence="3" type="ORF">Salat_1548000</name>
</gene>
<organism evidence="3 4">
    <name type="scientific">Sesamum alatum</name>
    <dbReference type="NCBI Taxonomy" id="300844"/>
    <lineage>
        <taxon>Eukaryota</taxon>
        <taxon>Viridiplantae</taxon>
        <taxon>Streptophyta</taxon>
        <taxon>Embryophyta</taxon>
        <taxon>Tracheophyta</taxon>
        <taxon>Spermatophyta</taxon>
        <taxon>Magnoliopsida</taxon>
        <taxon>eudicotyledons</taxon>
        <taxon>Gunneridae</taxon>
        <taxon>Pentapetalae</taxon>
        <taxon>asterids</taxon>
        <taxon>lamiids</taxon>
        <taxon>Lamiales</taxon>
        <taxon>Pedaliaceae</taxon>
        <taxon>Sesamum</taxon>
    </lineage>
</organism>
<dbReference type="Proteomes" id="UP001293254">
    <property type="component" value="Unassembled WGS sequence"/>
</dbReference>
<name>A0AAE2CMP2_9LAMI</name>
<feature type="chain" id="PRO_5042031626" evidence="2">
    <location>
        <begin position="35"/>
        <end position="123"/>
    </location>
</feature>
<dbReference type="EMBL" id="JACGWO010000005">
    <property type="protein sequence ID" value="KAK4427790.1"/>
    <property type="molecule type" value="Genomic_DNA"/>
</dbReference>
<proteinExistence type="predicted"/>
<feature type="signal peptide" evidence="2">
    <location>
        <begin position="1"/>
        <end position="34"/>
    </location>
</feature>
<reference evidence="3" key="1">
    <citation type="submission" date="2020-06" db="EMBL/GenBank/DDBJ databases">
        <authorList>
            <person name="Li T."/>
            <person name="Hu X."/>
            <person name="Zhang T."/>
            <person name="Song X."/>
            <person name="Zhang H."/>
            <person name="Dai N."/>
            <person name="Sheng W."/>
            <person name="Hou X."/>
            <person name="Wei L."/>
        </authorList>
    </citation>
    <scope>NUCLEOTIDE SEQUENCE</scope>
    <source>
        <strain evidence="3">3651</strain>
        <tissue evidence="3">Leaf</tissue>
    </source>
</reference>